<dbReference type="SMART" id="SM00829">
    <property type="entry name" value="PKS_ER"/>
    <property type="match status" value="1"/>
</dbReference>
<name>A0AAE4V3G9_9NOCA</name>
<evidence type="ECO:0000313" key="13">
    <source>
        <dbReference type="Proteomes" id="UP001185863"/>
    </source>
</evidence>
<feature type="domain" description="Enoyl reductase (ER)" evidence="11">
    <location>
        <begin position="13"/>
        <end position="325"/>
    </location>
</feature>
<comment type="catalytic activity">
    <reaction evidence="10">
        <text>a 2,3-saturated acyl-[ACP] + NADP(+) = a (2E)-enoyl-[ACP] + NADPH + H(+)</text>
        <dbReference type="Rhea" id="RHEA:22564"/>
        <dbReference type="Rhea" id="RHEA-COMP:9925"/>
        <dbReference type="Rhea" id="RHEA-COMP:9926"/>
        <dbReference type="ChEBI" id="CHEBI:15378"/>
        <dbReference type="ChEBI" id="CHEBI:57783"/>
        <dbReference type="ChEBI" id="CHEBI:58349"/>
        <dbReference type="ChEBI" id="CHEBI:78784"/>
        <dbReference type="ChEBI" id="CHEBI:78785"/>
        <dbReference type="EC" id="1.3.1.104"/>
    </reaction>
</comment>
<dbReference type="AlphaFoldDB" id="A0AAE4V3G9"/>
<keyword evidence="7" id="KW-0443">Lipid metabolism</keyword>
<dbReference type="SUPFAM" id="SSF51735">
    <property type="entry name" value="NAD(P)-binding Rossmann-fold domains"/>
    <property type="match status" value="1"/>
</dbReference>
<evidence type="ECO:0000313" key="12">
    <source>
        <dbReference type="EMBL" id="MDV7268095.1"/>
    </source>
</evidence>
<dbReference type="InterPro" id="IPR051034">
    <property type="entry name" value="Mito_Enoyl-ACP_Reductase"/>
</dbReference>
<protein>
    <recommendedName>
        <fullName evidence="9">enoyl-[acyl-carrier-protein] reductase</fullName>
        <ecNumber evidence="9">1.3.1.104</ecNumber>
    </recommendedName>
</protein>
<evidence type="ECO:0000256" key="4">
    <source>
        <dbReference type="ARBA" id="ARBA00022857"/>
    </source>
</evidence>
<dbReference type="InterPro" id="IPR011032">
    <property type="entry name" value="GroES-like_sf"/>
</dbReference>
<dbReference type="EMBL" id="JAWLUP010000129">
    <property type="protein sequence ID" value="MDV7268095.1"/>
    <property type="molecule type" value="Genomic_DNA"/>
</dbReference>
<evidence type="ECO:0000259" key="11">
    <source>
        <dbReference type="SMART" id="SM00829"/>
    </source>
</evidence>
<evidence type="ECO:0000256" key="5">
    <source>
        <dbReference type="ARBA" id="ARBA00022946"/>
    </source>
</evidence>
<dbReference type="RefSeq" id="WP_317747599.1">
    <property type="nucleotide sequence ID" value="NZ_JAWLUP010000129.1"/>
</dbReference>
<dbReference type="InterPro" id="IPR013149">
    <property type="entry name" value="ADH-like_C"/>
</dbReference>
<dbReference type="Proteomes" id="UP001185863">
    <property type="component" value="Unassembled WGS sequence"/>
</dbReference>
<proteinExistence type="inferred from homology"/>
<keyword evidence="8" id="KW-0275">Fatty acid biosynthesis</keyword>
<evidence type="ECO:0000256" key="3">
    <source>
        <dbReference type="ARBA" id="ARBA00022832"/>
    </source>
</evidence>
<evidence type="ECO:0000256" key="2">
    <source>
        <dbReference type="ARBA" id="ARBA00022516"/>
    </source>
</evidence>
<accession>A0AAE4V3G9</accession>
<dbReference type="Gene3D" id="3.40.50.720">
    <property type="entry name" value="NAD(P)-binding Rossmann-like Domain"/>
    <property type="match status" value="1"/>
</dbReference>
<dbReference type="InterPro" id="IPR036291">
    <property type="entry name" value="NAD(P)-bd_dom_sf"/>
</dbReference>
<organism evidence="12 13">
    <name type="scientific">Rhodococcus oxybenzonivorans</name>
    <dbReference type="NCBI Taxonomy" id="1990687"/>
    <lineage>
        <taxon>Bacteria</taxon>
        <taxon>Bacillati</taxon>
        <taxon>Actinomycetota</taxon>
        <taxon>Actinomycetes</taxon>
        <taxon>Mycobacteriales</taxon>
        <taxon>Nocardiaceae</taxon>
        <taxon>Rhodococcus</taxon>
    </lineage>
</organism>
<evidence type="ECO:0000256" key="1">
    <source>
        <dbReference type="ARBA" id="ARBA00010371"/>
    </source>
</evidence>
<dbReference type="Gene3D" id="3.90.180.10">
    <property type="entry name" value="Medium-chain alcohol dehydrogenases, catalytic domain"/>
    <property type="match status" value="1"/>
</dbReference>
<comment type="similarity">
    <text evidence="1">Belongs to the zinc-containing alcohol dehydrogenase family. Quinone oxidoreductase subfamily.</text>
</comment>
<dbReference type="EC" id="1.3.1.104" evidence="9"/>
<evidence type="ECO:0000256" key="6">
    <source>
        <dbReference type="ARBA" id="ARBA00023002"/>
    </source>
</evidence>
<evidence type="ECO:0000256" key="9">
    <source>
        <dbReference type="ARBA" id="ARBA00038963"/>
    </source>
</evidence>
<dbReference type="PANTHER" id="PTHR43981:SF2">
    <property type="entry name" value="ENOYL-[ACYL-CARRIER-PROTEIN] REDUCTASE, MITOCHONDRIAL"/>
    <property type="match status" value="1"/>
</dbReference>
<comment type="caution">
    <text evidence="12">The sequence shown here is derived from an EMBL/GenBank/DDBJ whole genome shotgun (WGS) entry which is preliminary data.</text>
</comment>
<dbReference type="Pfam" id="PF08240">
    <property type="entry name" value="ADH_N"/>
    <property type="match status" value="1"/>
</dbReference>
<keyword evidence="4" id="KW-0521">NADP</keyword>
<evidence type="ECO:0000256" key="7">
    <source>
        <dbReference type="ARBA" id="ARBA00023098"/>
    </source>
</evidence>
<reference evidence="12" key="1">
    <citation type="submission" date="2023-10" db="EMBL/GenBank/DDBJ databases">
        <title>Development of a sustainable strategy for remediation of hydrocarbon-contaminated territories based on the waste exchange concept.</title>
        <authorList>
            <person name="Krivoruchko A."/>
        </authorList>
    </citation>
    <scope>NUCLEOTIDE SEQUENCE</scope>
    <source>
        <strain evidence="12">IEGM 68</strain>
    </source>
</reference>
<evidence type="ECO:0000256" key="8">
    <source>
        <dbReference type="ARBA" id="ARBA00023160"/>
    </source>
</evidence>
<dbReference type="PANTHER" id="PTHR43981">
    <property type="entry name" value="ENOYL-[ACYL-CARRIER-PROTEIN] REDUCTASE, MITOCHONDRIAL"/>
    <property type="match status" value="1"/>
</dbReference>
<dbReference type="GO" id="GO:0141148">
    <property type="term" value="F:enoyl-[acyl-carrier-protein] reductase (NADPH) activity"/>
    <property type="evidence" value="ECO:0007669"/>
    <property type="project" value="UniProtKB-EC"/>
</dbReference>
<dbReference type="InterPro" id="IPR020843">
    <property type="entry name" value="ER"/>
</dbReference>
<dbReference type="SUPFAM" id="SSF50129">
    <property type="entry name" value="GroES-like"/>
    <property type="match status" value="1"/>
</dbReference>
<sequence length="327" mass="34722">MKKLHMRAFGKPSMASELIEAETPKPGAGQVLVAMEAAPINPSDVLLIRGLYGHRPTLPAALGTEGVGRIVAVGPAVDPARIGERVLIIPTLKHATWQDQIAIDEDDVIVVDPAADVLQLAMLGVNPVTADLLLRRFVDVPSGGWVGQTGGNSALGRYVITLAKQAGYRTLNVVRRPELAAELLELGADAVVVGGPDLGVQLKKALGDERISLLLDATAGDVVAELAPWLVHGGTLVSYGGMSGAPVVVRPGDLIFRDLHVRGFWQKGWLDTAPREEFTAAYARLAALVADGTLRVPIAATYPLEKYQDALIHATQADRVGKVLFAW</sequence>
<keyword evidence="3" id="KW-0276">Fatty acid metabolism</keyword>
<keyword evidence="5" id="KW-0809">Transit peptide</keyword>
<gene>
    <name evidence="12" type="ORF">R4315_26600</name>
</gene>
<dbReference type="GO" id="GO:0006633">
    <property type="term" value="P:fatty acid biosynthetic process"/>
    <property type="evidence" value="ECO:0007669"/>
    <property type="project" value="UniProtKB-KW"/>
</dbReference>
<dbReference type="CDD" id="cd05282">
    <property type="entry name" value="ETR_like"/>
    <property type="match status" value="1"/>
</dbReference>
<dbReference type="InterPro" id="IPR013154">
    <property type="entry name" value="ADH-like_N"/>
</dbReference>
<keyword evidence="2" id="KW-0444">Lipid biosynthesis</keyword>
<evidence type="ECO:0000256" key="10">
    <source>
        <dbReference type="ARBA" id="ARBA00048843"/>
    </source>
</evidence>
<keyword evidence="6" id="KW-0560">Oxidoreductase</keyword>
<dbReference type="Pfam" id="PF00107">
    <property type="entry name" value="ADH_zinc_N"/>
    <property type="match status" value="1"/>
</dbReference>